<reference evidence="1 2" key="1">
    <citation type="submission" date="2015-04" db="EMBL/GenBank/DDBJ databases">
        <title>Complete genome sequence of Schizopora paradoxa KUC8140, a cosmopolitan wood degrader in East Asia.</title>
        <authorList>
            <consortium name="DOE Joint Genome Institute"/>
            <person name="Min B."/>
            <person name="Park H."/>
            <person name="Jang Y."/>
            <person name="Kim J.-J."/>
            <person name="Kim K.H."/>
            <person name="Pangilinan J."/>
            <person name="Lipzen A."/>
            <person name="Riley R."/>
            <person name="Grigoriev I.V."/>
            <person name="Spatafora J.W."/>
            <person name="Choi I.-G."/>
        </authorList>
    </citation>
    <scope>NUCLEOTIDE SEQUENCE [LARGE SCALE GENOMIC DNA]</scope>
    <source>
        <strain evidence="1 2">KUC8140</strain>
    </source>
</reference>
<evidence type="ECO:0000313" key="2">
    <source>
        <dbReference type="Proteomes" id="UP000053477"/>
    </source>
</evidence>
<evidence type="ECO:0000313" key="1">
    <source>
        <dbReference type="EMBL" id="KLO04684.1"/>
    </source>
</evidence>
<gene>
    <name evidence="1" type="ORF">SCHPADRAFT_747719</name>
</gene>
<protein>
    <submittedName>
        <fullName evidence="1">Uncharacterized protein</fullName>
    </submittedName>
</protein>
<dbReference type="InParanoid" id="A0A0H2QZ72"/>
<name>A0A0H2QZ72_9AGAM</name>
<proteinExistence type="predicted"/>
<dbReference type="EMBL" id="KQ086462">
    <property type="protein sequence ID" value="KLO04684.1"/>
    <property type="molecule type" value="Genomic_DNA"/>
</dbReference>
<organism evidence="1 2">
    <name type="scientific">Schizopora paradoxa</name>
    <dbReference type="NCBI Taxonomy" id="27342"/>
    <lineage>
        <taxon>Eukaryota</taxon>
        <taxon>Fungi</taxon>
        <taxon>Dikarya</taxon>
        <taxon>Basidiomycota</taxon>
        <taxon>Agaricomycotina</taxon>
        <taxon>Agaricomycetes</taxon>
        <taxon>Hymenochaetales</taxon>
        <taxon>Schizoporaceae</taxon>
        <taxon>Schizopora</taxon>
    </lineage>
</organism>
<dbReference type="AlphaFoldDB" id="A0A0H2QZ72"/>
<keyword evidence="2" id="KW-1185">Reference proteome</keyword>
<dbReference type="Proteomes" id="UP000053477">
    <property type="component" value="Unassembled WGS sequence"/>
</dbReference>
<sequence>MANRRETHRMCWEMSGEGYRRWKWGLASFGVLNSSLSEVRALHLPCRHNDFKLIFSPLQRLLDPQTTFPTLRNISSTPYTSWIRLHGRLKIRPTCPPPHPSYLRPTISRQRRLFSVPH</sequence>
<accession>A0A0H2QZ72</accession>